<evidence type="ECO:0000256" key="1">
    <source>
        <dbReference type="ARBA" id="ARBA00004123"/>
    </source>
</evidence>
<comment type="caution">
    <text evidence="12">The sequence shown here is derived from an EMBL/GenBank/DDBJ whole genome shotgun (WGS) entry which is preliminary data.</text>
</comment>
<feature type="region of interest" description="Disordered" evidence="10">
    <location>
        <begin position="377"/>
        <end position="467"/>
    </location>
</feature>
<protein>
    <recommendedName>
        <fullName evidence="2">histone deacetylase</fullName>
        <ecNumber evidence="2">3.5.1.98</ecNumber>
    </recommendedName>
</protein>
<keyword evidence="3" id="KW-0678">Repressor</keyword>
<keyword evidence="8" id="KW-0539">Nucleus</keyword>
<keyword evidence="6" id="KW-0805">Transcription regulation</keyword>
<dbReference type="PANTHER" id="PTHR10625:SF2">
    <property type="entry name" value="HISTONE DEACETYLASE"/>
    <property type="match status" value="1"/>
</dbReference>
<keyword evidence="13" id="KW-1185">Reference proteome</keyword>
<organism evidence="12 13">
    <name type="scientific">Melanopsichium pennsylvanicum</name>
    <dbReference type="NCBI Taxonomy" id="63383"/>
    <lineage>
        <taxon>Eukaryota</taxon>
        <taxon>Fungi</taxon>
        <taxon>Dikarya</taxon>
        <taxon>Basidiomycota</taxon>
        <taxon>Ustilaginomycotina</taxon>
        <taxon>Ustilaginomycetes</taxon>
        <taxon>Ustilaginales</taxon>
        <taxon>Ustilaginaceae</taxon>
        <taxon>Melanopsichium</taxon>
    </lineage>
</organism>
<evidence type="ECO:0000256" key="6">
    <source>
        <dbReference type="ARBA" id="ARBA00023015"/>
    </source>
</evidence>
<evidence type="ECO:0000256" key="9">
    <source>
        <dbReference type="ARBA" id="ARBA00061569"/>
    </source>
</evidence>
<evidence type="ECO:0000256" key="4">
    <source>
        <dbReference type="ARBA" id="ARBA00022801"/>
    </source>
</evidence>
<dbReference type="Gene3D" id="3.40.800.20">
    <property type="entry name" value="Histone deacetylase domain"/>
    <property type="match status" value="1"/>
</dbReference>
<proteinExistence type="inferred from homology"/>
<keyword evidence="4" id="KW-0378">Hydrolase</keyword>
<evidence type="ECO:0000256" key="10">
    <source>
        <dbReference type="SAM" id="MobiDB-lite"/>
    </source>
</evidence>
<dbReference type="Pfam" id="PF00850">
    <property type="entry name" value="Hist_deacetyl"/>
    <property type="match status" value="1"/>
</dbReference>
<dbReference type="GO" id="GO:0141221">
    <property type="term" value="F:histone deacetylase activity, hydrolytic mechanism"/>
    <property type="evidence" value="ECO:0007669"/>
    <property type="project" value="UniProtKB-EC"/>
</dbReference>
<reference evidence="12" key="1">
    <citation type="submission" date="2023-10" db="EMBL/GenBank/DDBJ databases">
        <authorList>
            <person name="Guldener U."/>
        </authorList>
    </citation>
    <scope>NUCLEOTIDE SEQUENCE</scope>
    <source>
        <strain evidence="12">Mp4</strain>
    </source>
</reference>
<evidence type="ECO:0000259" key="11">
    <source>
        <dbReference type="Pfam" id="PF00850"/>
    </source>
</evidence>
<evidence type="ECO:0000256" key="3">
    <source>
        <dbReference type="ARBA" id="ARBA00022491"/>
    </source>
</evidence>
<feature type="compositionally biased region" description="Polar residues" evidence="10">
    <location>
        <begin position="384"/>
        <end position="393"/>
    </location>
</feature>
<accession>A0AAJ5C3R4</accession>
<dbReference type="InterPro" id="IPR000286">
    <property type="entry name" value="HDACs"/>
</dbReference>
<dbReference type="InterPro" id="IPR023696">
    <property type="entry name" value="Ureohydrolase_dom_sf"/>
</dbReference>
<name>A0AAJ5C3R4_9BASI</name>
<feature type="region of interest" description="Disordered" evidence="10">
    <location>
        <begin position="518"/>
        <end position="543"/>
    </location>
</feature>
<comment type="subcellular location">
    <subcellularLocation>
        <location evidence="1">Nucleus</location>
    </subcellularLocation>
</comment>
<dbReference type="AlphaFoldDB" id="A0AAJ5C3R4"/>
<keyword evidence="5" id="KW-0156">Chromatin regulator</keyword>
<comment type="similarity">
    <text evidence="9">Belongs to the histone deacetylase family. HD Type 1 subfamily.</text>
</comment>
<gene>
    <name evidence="12" type="ORF">MEPE_01445</name>
</gene>
<dbReference type="GO" id="GO:0031507">
    <property type="term" value="P:heterochromatin formation"/>
    <property type="evidence" value="ECO:0007669"/>
    <property type="project" value="TreeGrafter"/>
</dbReference>
<dbReference type="PRINTS" id="PR01270">
    <property type="entry name" value="HDASUPER"/>
</dbReference>
<dbReference type="SUPFAM" id="SSF52768">
    <property type="entry name" value="Arginase/deacetylase"/>
    <property type="match status" value="1"/>
</dbReference>
<dbReference type="EMBL" id="OAPG01000002">
    <property type="protein sequence ID" value="SNX82739.1"/>
    <property type="molecule type" value="Genomic_DNA"/>
</dbReference>
<dbReference type="InterPro" id="IPR037138">
    <property type="entry name" value="His_deacetylse_dom_sf"/>
</dbReference>
<dbReference type="GO" id="GO:0070210">
    <property type="term" value="C:Rpd3L-Expanded complex"/>
    <property type="evidence" value="ECO:0007669"/>
    <property type="project" value="TreeGrafter"/>
</dbReference>
<dbReference type="Proteomes" id="UP001294444">
    <property type="component" value="Unassembled WGS sequence"/>
</dbReference>
<dbReference type="InterPro" id="IPR003084">
    <property type="entry name" value="HDAC_I/II"/>
</dbReference>
<dbReference type="PANTHER" id="PTHR10625">
    <property type="entry name" value="HISTONE DEACETYLASE HDAC1-RELATED"/>
    <property type="match status" value="1"/>
</dbReference>
<dbReference type="FunFam" id="3.40.800.20:FF:000001">
    <property type="entry name" value="Histone deacetylase"/>
    <property type="match status" value="1"/>
</dbReference>
<feature type="compositionally biased region" description="Acidic residues" evidence="10">
    <location>
        <begin position="423"/>
        <end position="435"/>
    </location>
</feature>
<evidence type="ECO:0000256" key="7">
    <source>
        <dbReference type="ARBA" id="ARBA00023163"/>
    </source>
</evidence>
<keyword evidence="7" id="KW-0804">Transcription</keyword>
<evidence type="ECO:0000313" key="13">
    <source>
        <dbReference type="Proteomes" id="UP001294444"/>
    </source>
</evidence>
<dbReference type="EC" id="3.5.1.98" evidence="2"/>
<dbReference type="PRINTS" id="PR01271">
    <property type="entry name" value="HISDACETLASE"/>
</dbReference>
<sequence length="590" mass="66039">MEPAPVLRTPRKRVAYYYDHDVGNFSYGLGHPMKPHRMRMTHNLVTNYGLHKKMDILRPKRATRDQMTRFHTDEYVDFLHRVTPETVHELTNQGTRYLIGEDCPAFDGLYEFCSISAGGSIAAATRLNSGESDVAINWAGGLHHAKKREASGFCYVNDIVLAILELLRVHLRVLYIDIDIHHGDGVEEAFYTTDRVMTASFHKFGDFFPGTGDVRDVGIKKGKTYCVNVPLRDGIGDLEFGNIFRPVISHIMEWYRPGAVVLQCGADSLAGDKLGCFNLSMRGHAACVAFMQTFDVPLIAVGGGGYTVRNVARTWTYETGLLVGQKLDEDLPFNDYIQYFGPEYKLEVPATSMDNLNSKEYLDNLRTKIIENLRQLPSAPGVQMQETPRNTLNPADVEVSDGEDSDLDQRISQRLRDSHVQTWDDELSGDEDEDMGQNRQDLESAWAIDTESRRSSHASGRPPGIMDPLRRFEHDLGVKYMNQNGVGSGKGKGKAKRTFFATRAAKPVLADLQLDQDDEEDDDHHHHHHHYQQQQNLAARRSGRSRAFLQSETGLAGDATPMCDIEMGSPALSAAAVANVNGNRLSNGRR</sequence>
<evidence type="ECO:0000256" key="5">
    <source>
        <dbReference type="ARBA" id="ARBA00022853"/>
    </source>
</evidence>
<evidence type="ECO:0000256" key="2">
    <source>
        <dbReference type="ARBA" id="ARBA00012111"/>
    </source>
</evidence>
<feature type="domain" description="Histone deacetylase" evidence="11">
    <location>
        <begin position="31"/>
        <end position="319"/>
    </location>
</feature>
<evidence type="ECO:0000256" key="8">
    <source>
        <dbReference type="ARBA" id="ARBA00023242"/>
    </source>
</evidence>
<feature type="compositionally biased region" description="Basic and acidic residues" evidence="10">
    <location>
        <begin position="407"/>
        <end position="419"/>
    </location>
</feature>
<dbReference type="InterPro" id="IPR023801">
    <property type="entry name" value="His_deacetylse_dom"/>
</dbReference>
<dbReference type="GO" id="GO:0032221">
    <property type="term" value="C:Rpd3S complex"/>
    <property type="evidence" value="ECO:0007669"/>
    <property type="project" value="UniProtKB-ARBA"/>
</dbReference>
<evidence type="ECO:0000313" key="12">
    <source>
        <dbReference type="EMBL" id="SNX82739.1"/>
    </source>
</evidence>